<sequence length="317" mass="35437">MVKIAVAGGTGNVATELLRAPIRSGKHDITIFTRSGAPLNPVPGVLYKKVDYQNLEALTADLQGFDVCLSFLIAHLDTDNLVQRNLIHACKAAGVQRFAPSEWGIKNDSGVPPYANKDFIANYLAELNRAPEGKTLEYCLFQPSIFMDYFAHPYPLSPELITWPFFVDLENRRAIILDDGNQPIVLTAIADDSEILARALDDERPWPTVGGAVGCRTSINELLELGKKIRGGEWSVEHVRGEDIRKGVLKTSWVPQMSHPVIPSDDRAQFSRDFLIMFFVGILNGAWDVSAEWNERFPDYKFTSVEEYLTKAWEGKP</sequence>
<protein>
    <recommendedName>
        <fullName evidence="4">NmrA-like domain-containing protein</fullName>
    </recommendedName>
</protein>
<comment type="caution">
    <text evidence="5">The sequence shown here is derived from an EMBL/GenBank/DDBJ whole genome shotgun (WGS) entry which is preliminary data.</text>
</comment>
<evidence type="ECO:0000256" key="3">
    <source>
        <dbReference type="ARBA" id="ARBA00023002"/>
    </source>
</evidence>
<dbReference type="Gene3D" id="3.90.25.10">
    <property type="entry name" value="UDP-galactose 4-epimerase, domain 1"/>
    <property type="match status" value="1"/>
</dbReference>
<name>A0A9P4WBL8_CURKU</name>
<dbReference type="Proteomes" id="UP000801428">
    <property type="component" value="Unassembled WGS sequence"/>
</dbReference>
<keyword evidence="3" id="KW-0560">Oxidoreductase</keyword>
<comment type="similarity">
    <text evidence="1">Belongs to the NmrA-type oxidoreductase family. Isoflavone reductase subfamily.</text>
</comment>
<gene>
    <name evidence="5" type="ORF">E8E13_010505</name>
</gene>
<dbReference type="InterPro" id="IPR036291">
    <property type="entry name" value="NAD(P)-bd_dom_sf"/>
</dbReference>
<dbReference type="GO" id="GO:0016491">
    <property type="term" value="F:oxidoreductase activity"/>
    <property type="evidence" value="ECO:0007669"/>
    <property type="project" value="UniProtKB-KW"/>
</dbReference>
<accession>A0A9P4WBL8</accession>
<dbReference type="AlphaFoldDB" id="A0A9P4WBL8"/>
<evidence type="ECO:0000313" key="6">
    <source>
        <dbReference type="Proteomes" id="UP000801428"/>
    </source>
</evidence>
<dbReference type="Gene3D" id="3.40.50.720">
    <property type="entry name" value="NAD(P)-binding Rossmann-like Domain"/>
    <property type="match status" value="1"/>
</dbReference>
<reference evidence="5" key="1">
    <citation type="submission" date="2019-04" db="EMBL/GenBank/DDBJ databases">
        <title>Sequencing of skin fungus with MAO and IRED activity.</title>
        <authorList>
            <person name="Marsaioli A.J."/>
            <person name="Bonatto J.M.C."/>
            <person name="Reis Junior O."/>
        </authorList>
    </citation>
    <scope>NUCLEOTIDE SEQUENCE</scope>
    <source>
        <strain evidence="5">30M1</strain>
    </source>
</reference>
<dbReference type="InterPro" id="IPR051609">
    <property type="entry name" value="NmrA/Isoflavone_reductase-like"/>
</dbReference>
<proteinExistence type="inferred from homology"/>
<evidence type="ECO:0000259" key="4">
    <source>
        <dbReference type="Pfam" id="PF05368"/>
    </source>
</evidence>
<keyword evidence="6" id="KW-1185">Reference proteome</keyword>
<organism evidence="5 6">
    <name type="scientific">Curvularia kusanoi</name>
    <name type="common">Cochliobolus kusanoi</name>
    <dbReference type="NCBI Taxonomy" id="90978"/>
    <lineage>
        <taxon>Eukaryota</taxon>
        <taxon>Fungi</taxon>
        <taxon>Dikarya</taxon>
        <taxon>Ascomycota</taxon>
        <taxon>Pezizomycotina</taxon>
        <taxon>Dothideomycetes</taxon>
        <taxon>Pleosporomycetidae</taxon>
        <taxon>Pleosporales</taxon>
        <taxon>Pleosporineae</taxon>
        <taxon>Pleosporaceae</taxon>
        <taxon>Curvularia</taxon>
    </lineage>
</organism>
<dbReference type="Pfam" id="PF05368">
    <property type="entry name" value="NmrA"/>
    <property type="match status" value="1"/>
</dbReference>
<evidence type="ECO:0000256" key="2">
    <source>
        <dbReference type="ARBA" id="ARBA00022857"/>
    </source>
</evidence>
<keyword evidence="2" id="KW-0521">NADP</keyword>
<dbReference type="OrthoDB" id="10000533at2759"/>
<dbReference type="InterPro" id="IPR008030">
    <property type="entry name" value="NmrA-like"/>
</dbReference>
<dbReference type="PANTHER" id="PTHR47706">
    <property type="entry name" value="NMRA-LIKE FAMILY PROTEIN"/>
    <property type="match status" value="1"/>
</dbReference>
<feature type="domain" description="NmrA-like" evidence="4">
    <location>
        <begin position="3"/>
        <end position="309"/>
    </location>
</feature>
<evidence type="ECO:0000256" key="1">
    <source>
        <dbReference type="ARBA" id="ARBA00005725"/>
    </source>
</evidence>
<dbReference type="SUPFAM" id="SSF51735">
    <property type="entry name" value="NAD(P)-binding Rossmann-fold domains"/>
    <property type="match status" value="1"/>
</dbReference>
<dbReference type="PANTHER" id="PTHR47706:SF4">
    <property type="entry name" value="NMRA-LIKE DOMAIN-CONTAINING PROTEIN"/>
    <property type="match status" value="1"/>
</dbReference>
<evidence type="ECO:0000313" key="5">
    <source>
        <dbReference type="EMBL" id="KAF3007809.1"/>
    </source>
</evidence>
<dbReference type="EMBL" id="SWKU01000004">
    <property type="protein sequence ID" value="KAF3007809.1"/>
    <property type="molecule type" value="Genomic_DNA"/>
</dbReference>